<dbReference type="PROSITE" id="PS50215">
    <property type="entry name" value="ADAM_MEPRO"/>
    <property type="match status" value="1"/>
</dbReference>
<feature type="domain" description="Peptidase M12B" evidence="14">
    <location>
        <begin position="214"/>
        <end position="456"/>
    </location>
</feature>
<evidence type="ECO:0000313" key="16">
    <source>
        <dbReference type="Proteomes" id="UP000005408"/>
    </source>
</evidence>
<feature type="region of interest" description="Disordered" evidence="9">
    <location>
        <begin position="1294"/>
        <end position="1336"/>
    </location>
</feature>
<keyword evidence="2 10" id="KW-0812">Transmembrane</keyword>
<feature type="domain" description="Disintegrin" evidence="13">
    <location>
        <begin position="462"/>
        <end position="550"/>
    </location>
</feature>
<dbReference type="InterPro" id="IPR002870">
    <property type="entry name" value="Peptidase_M12B_N"/>
</dbReference>
<evidence type="ECO:0000256" key="10">
    <source>
        <dbReference type="SAM" id="Phobius"/>
    </source>
</evidence>
<dbReference type="InterPro" id="IPR036436">
    <property type="entry name" value="Disintegrin_dom_sf"/>
</dbReference>
<dbReference type="GO" id="GO:0046872">
    <property type="term" value="F:metal ion binding"/>
    <property type="evidence" value="ECO:0007669"/>
    <property type="project" value="UniProtKB-KW"/>
</dbReference>
<sequence>MEKNVFFISFVGFLHLISVLGDNLIHQNVPDKRHFQVIKPVFYHNRQARGTTHIRNGTHLQDVTLYFKAFNRDFFIDLSVNKYLFSKNFIEKKIRRNNGFSIHKPKIEQSSHCFYHGSLRGFQHSIVALSTCDGIRGLISDGRVSYHIDPSPEHGPGHHKLYIEPDDPVQRRDEKLVHSSLHANATLNYLHTRDFLHRVRRELRGPYDGNSNARFIEMYIVNDQRMYERYMRQDRQVIQRSKDIVNIVSKLYNPLNIYIALVGIEIWEQDKFQIQPQANDTLERFLNYRKYSINPKHENDNAQLITGMTFRDGVVGKAIKASICTHQYSAGVSMVIREALLFVDGKTMSGQQFNNNVLGKAYVNTICTFSSSGGVSSEPDSRNQLIQVATTVAHELGHNLGMAHDNYSYCQCPDDKCIMAPTQGGIAPPTKWSTCSKISLAENFEIGMDYCLRNKPEKLYDGPVCGNGFVEIGEECDCGLPEDCKTRCCDARTCRLTTGAVCATGKCCDTQACVLKPRATLCRGSYEECDLPEFCNGESEYCPADVYRKNGIECGNGQSYCLNGKCKTHTGQCRLLWGPTGRVSDPICFQHLNVNGSSTGNCGYNLPTRRYTRCDKDDVMCGLLHCVHLNEKLMFWRETLSVALPASFLTKGSKTYICRSATLDVGLNMPDPGQVPDGAKCGHEKICYNHSCTSLARIPTKECPDCNNNGVCNSIGQCHCNEGFGPPFCNEPGYGGSIHSGPIKIKDNNDLLIGLLVTFAMIIVIGCLAFLVFFYRESLKKWWINHPGGLKYRVPCFSLSSWKRPRNTSGGTAAQTRTPNTQRDISTPVFQSTTASQNQNRTIKNETSPEKVALKPQSKSKTPAHRPDPPKFFKKKEKQESSSATYQNVAVKMPPNQTRQQESSFQEVKLNPVPSETKESKSLFSKFSRKLSRSEESKPTEPVKPPSFTSTPKPIVKPGTQPIGKLPKSALKPSAPAAALKPSAPSAALKPNASAAALKPTSSSAALKPSAPSAALKPSAPNVALKPSSPATALKPAVRQNSNSSNSSPSVTRQDSNSSGSGVAMRKERVTREISNPVLISTTDRRSQAFVHEIKDGQLVPPVPAHVNRNSSSSSSSSHSPSRPKSMPLQAQKLAFLGDQNQRAAEEPPRTSPQRPPPSYESYLKSAGQPEKRSGPPNRFESGSSNSSASDDVNFPLAKNRNPIPKFGGNSKEGASGKPLLPKVKSAGYVTDQPDSNGRKVKPSRSPPKPGKKLPKKPAQASSSLEKTDSFEKVQEAPGVSHIKAMFDSMDVGKKSMFGSDNSLGQAGIKSPPVTGETRPKPSPKPGSGSKFRSVL</sequence>
<dbReference type="Proteomes" id="UP000005408">
    <property type="component" value="Unassembled WGS sequence"/>
</dbReference>
<evidence type="ECO:0000256" key="5">
    <source>
        <dbReference type="ARBA" id="ARBA00023157"/>
    </source>
</evidence>
<comment type="caution">
    <text evidence="7">Lacks conserved residue(s) required for the propagation of feature annotation.</text>
</comment>
<dbReference type="InterPro" id="IPR024079">
    <property type="entry name" value="MetalloPept_cat_dom_sf"/>
</dbReference>
<dbReference type="Pfam" id="PF00200">
    <property type="entry name" value="Disintegrin"/>
    <property type="match status" value="1"/>
</dbReference>
<reference evidence="15" key="1">
    <citation type="submission" date="2022-08" db="UniProtKB">
        <authorList>
            <consortium name="EnsemblMetazoa"/>
        </authorList>
    </citation>
    <scope>IDENTIFICATION</scope>
    <source>
        <strain evidence="15">05x7-T-G4-1.051#20</strain>
    </source>
</reference>
<feature type="binding site" evidence="8">
    <location>
        <position position="394"/>
    </location>
    <ligand>
        <name>Zn(2+)</name>
        <dbReference type="ChEBI" id="CHEBI:29105"/>
        <note>catalytic</note>
    </ligand>
</feature>
<dbReference type="GO" id="GO:0016020">
    <property type="term" value="C:membrane"/>
    <property type="evidence" value="ECO:0007669"/>
    <property type="project" value="UniProtKB-SubCell"/>
</dbReference>
<dbReference type="PROSITE" id="PS50026">
    <property type="entry name" value="EGF_3"/>
    <property type="match status" value="1"/>
</dbReference>
<feature type="compositionally biased region" description="Basic and acidic residues" evidence="9">
    <location>
        <begin position="1083"/>
        <end position="1096"/>
    </location>
</feature>
<dbReference type="Pfam" id="PF08516">
    <property type="entry name" value="ADAM_CR"/>
    <property type="match status" value="1"/>
</dbReference>
<evidence type="ECO:0000256" key="4">
    <source>
        <dbReference type="ARBA" id="ARBA00023136"/>
    </source>
</evidence>
<dbReference type="Pfam" id="PF01562">
    <property type="entry name" value="Pep_M12B_propep"/>
    <property type="match status" value="1"/>
</dbReference>
<evidence type="ECO:0000313" key="15">
    <source>
        <dbReference type="EnsemblMetazoa" id="G15703.7:cds"/>
    </source>
</evidence>
<evidence type="ECO:0008006" key="17">
    <source>
        <dbReference type="Google" id="ProtNLM"/>
    </source>
</evidence>
<dbReference type="SUPFAM" id="SSF55486">
    <property type="entry name" value="Metalloproteases ('zincins'), catalytic domain"/>
    <property type="match status" value="2"/>
</dbReference>
<evidence type="ECO:0000256" key="8">
    <source>
        <dbReference type="PROSITE-ProRule" id="PRU00276"/>
    </source>
</evidence>
<dbReference type="GO" id="GO:0006509">
    <property type="term" value="P:membrane protein ectodomain proteolysis"/>
    <property type="evidence" value="ECO:0007669"/>
    <property type="project" value="TreeGrafter"/>
</dbReference>
<feature type="region of interest" description="Disordered" evidence="9">
    <location>
        <begin position="804"/>
        <end position="1278"/>
    </location>
</feature>
<feature type="signal peptide" evidence="11">
    <location>
        <begin position="1"/>
        <end position="21"/>
    </location>
</feature>
<dbReference type="InterPro" id="IPR000742">
    <property type="entry name" value="EGF"/>
</dbReference>
<name>A0A8W8IST6_MAGGI</name>
<dbReference type="PROSITE" id="PS50214">
    <property type="entry name" value="DISINTEGRIN_2"/>
    <property type="match status" value="1"/>
</dbReference>
<feature type="disulfide bond" evidence="7">
    <location>
        <begin position="720"/>
        <end position="729"/>
    </location>
</feature>
<feature type="binding site" evidence="8">
    <location>
        <position position="398"/>
    </location>
    <ligand>
        <name>Zn(2+)</name>
        <dbReference type="ChEBI" id="CHEBI:29105"/>
        <note>catalytic</note>
    </ligand>
</feature>
<proteinExistence type="predicted"/>
<dbReference type="GO" id="GO:0004222">
    <property type="term" value="F:metalloendopeptidase activity"/>
    <property type="evidence" value="ECO:0007669"/>
    <property type="project" value="InterPro"/>
</dbReference>
<dbReference type="PROSITE" id="PS01186">
    <property type="entry name" value="EGF_2"/>
    <property type="match status" value="1"/>
</dbReference>
<keyword evidence="8" id="KW-0862">Zinc</keyword>
<keyword evidence="3 10" id="KW-1133">Transmembrane helix</keyword>
<evidence type="ECO:0000256" key="7">
    <source>
        <dbReference type="PROSITE-ProRule" id="PRU00076"/>
    </source>
</evidence>
<dbReference type="SMART" id="SM00608">
    <property type="entry name" value="ACR"/>
    <property type="match status" value="1"/>
</dbReference>
<dbReference type="Gene3D" id="4.10.70.10">
    <property type="entry name" value="Disintegrin domain"/>
    <property type="match status" value="1"/>
</dbReference>
<feature type="compositionally biased region" description="Polar residues" evidence="9">
    <location>
        <begin position="895"/>
        <end position="906"/>
    </location>
</feature>
<feature type="disulfide bond" evidence="8">
    <location>
        <begin position="412"/>
        <end position="417"/>
    </location>
</feature>
<dbReference type="CDD" id="cd04269">
    <property type="entry name" value="ZnMc_adamalysin_II_like"/>
    <property type="match status" value="1"/>
</dbReference>
<dbReference type="PANTHER" id="PTHR11905:SF159">
    <property type="entry name" value="ADAM METALLOPROTEASE"/>
    <property type="match status" value="1"/>
</dbReference>
<feature type="compositionally biased region" description="Polar residues" evidence="9">
    <location>
        <begin position="1051"/>
        <end position="1061"/>
    </location>
</feature>
<keyword evidence="7" id="KW-0245">EGF-like domain</keyword>
<evidence type="ECO:0000256" key="2">
    <source>
        <dbReference type="ARBA" id="ARBA00022692"/>
    </source>
</evidence>
<keyword evidence="4 10" id="KW-0472">Membrane</keyword>
<evidence type="ECO:0000259" key="12">
    <source>
        <dbReference type="PROSITE" id="PS50026"/>
    </source>
</evidence>
<evidence type="ECO:0000259" key="14">
    <source>
        <dbReference type="PROSITE" id="PS50215"/>
    </source>
</evidence>
<keyword evidence="5 7" id="KW-1015">Disulfide bond</keyword>
<evidence type="ECO:0000256" key="1">
    <source>
        <dbReference type="ARBA" id="ARBA00004167"/>
    </source>
</evidence>
<feature type="domain" description="EGF-like" evidence="12">
    <location>
        <begin position="699"/>
        <end position="730"/>
    </location>
</feature>
<feature type="active site" evidence="8">
    <location>
        <position position="395"/>
    </location>
</feature>
<dbReference type="PANTHER" id="PTHR11905">
    <property type="entry name" value="ADAM A DISINTEGRIN AND METALLOPROTEASE DOMAIN"/>
    <property type="match status" value="1"/>
</dbReference>
<feature type="compositionally biased region" description="Basic and acidic residues" evidence="9">
    <location>
        <begin position="932"/>
        <end position="941"/>
    </location>
</feature>
<dbReference type="SMART" id="SM00050">
    <property type="entry name" value="DISIN"/>
    <property type="match status" value="1"/>
</dbReference>
<evidence type="ECO:0000256" key="3">
    <source>
        <dbReference type="ARBA" id="ARBA00022989"/>
    </source>
</evidence>
<feature type="compositionally biased region" description="Low complexity" evidence="9">
    <location>
        <begin position="1111"/>
        <end position="1121"/>
    </location>
</feature>
<feature type="transmembrane region" description="Helical" evidence="10">
    <location>
        <begin position="751"/>
        <end position="775"/>
    </location>
</feature>
<evidence type="ECO:0000256" key="11">
    <source>
        <dbReference type="SAM" id="SignalP"/>
    </source>
</evidence>
<accession>A0A8W8IST6</accession>
<dbReference type="InterPro" id="IPR034027">
    <property type="entry name" value="Reprolysin_adamalysin"/>
</dbReference>
<feature type="compositionally biased region" description="Basic and acidic residues" evidence="9">
    <location>
        <begin position="843"/>
        <end position="853"/>
    </location>
</feature>
<feature type="disulfide bond" evidence="6">
    <location>
        <begin position="522"/>
        <end position="542"/>
    </location>
</feature>
<dbReference type="InterPro" id="IPR001762">
    <property type="entry name" value="Disintegrin_dom"/>
</dbReference>
<dbReference type="InterPro" id="IPR006586">
    <property type="entry name" value="ADAM_Cys-rich"/>
</dbReference>
<evidence type="ECO:0000259" key="13">
    <source>
        <dbReference type="PROSITE" id="PS50214"/>
    </source>
</evidence>
<evidence type="ECO:0000256" key="9">
    <source>
        <dbReference type="SAM" id="MobiDB-lite"/>
    </source>
</evidence>
<dbReference type="Pfam" id="PF01421">
    <property type="entry name" value="Reprolysin"/>
    <property type="match status" value="2"/>
</dbReference>
<feature type="compositionally biased region" description="Polar residues" evidence="9">
    <location>
        <begin position="807"/>
        <end position="842"/>
    </location>
</feature>
<dbReference type="InterPro" id="IPR001590">
    <property type="entry name" value="Peptidase_M12B"/>
</dbReference>
<feature type="compositionally biased region" description="Low complexity" evidence="9">
    <location>
        <begin position="1326"/>
        <end position="1336"/>
    </location>
</feature>
<feature type="compositionally biased region" description="Pro residues" evidence="9">
    <location>
        <begin position="1150"/>
        <end position="1159"/>
    </location>
</feature>
<keyword evidence="11" id="KW-0732">Signal</keyword>
<dbReference type="Gene3D" id="3.40.390.10">
    <property type="entry name" value="Collagenase (Catalytic Domain)"/>
    <property type="match status" value="2"/>
</dbReference>
<comment type="subcellular location">
    <subcellularLocation>
        <location evidence="1">Membrane</location>
        <topology evidence="1">Single-pass membrane protein</topology>
    </subcellularLocation>
</comment>
<keyword evidence="8" id="KW-0479">Metal-binding</keyword>
<organism evidence="15 16">
    <name type="scientific">Magallana gigas</name>
    <name type="common">Pacific oyster</name>
    <name type="synonym">Crassostrea gigas</name>
    <dbReference type="NCBI Taxonomy" id="29159"/>
    <lineage>
        <taxon>Eukaryota</taxon>
        <taxon>Metazoa</taxon>
        <taxon>Spiralia</taxon>
        <taxon>Lophotrochozoa</taxon>
        <taxon>Mollusca</taxon>
        <taxon>Bivalvia</taxon>
        <taxon>Autobranchia</taxon>
        <taxon>Pteriomorphia</taxon>
        <taxon>Ostreida</taxon>
        <taxon>Ostreoidea</taxon>
        <taxon>Ostreidae</taxon>
        <taxon>Magallana</taxon>
    </lineage>
</organism>
<feature type="compositionally biased region" description="Basic and acidic residues" evidence="9">
    <location>
        <begin position="1266"/>
        <end position="1275"/>
    </location>
</feature>
<feature type="binding site" evidence="8">
    <location>
        <position position="404"/>
    </location>
    <ligand>
        <name>Zn(2+)</name>
        <dbReference type="ChEBI" id="CHEBI:29105"/>
        <note>catalytic</note>
    </ligand>
</feature>
<keyword evidence="16" id="KW-1185">Reference proteome</keyword>
<feature type="chain" id="PRO_5036474360" description="Disintegrin and metalloproteinase domain-containing protein 12" evidence="11">
    <location>
        <begin position="22"/>
        <end position="1336"/>
    </location>
</feature>
<dbReference type="EnsemblMetazoa" id="G15703.7">
    <property type="protein sequence ID" value="G15703.7:cds"/>
    <property type="gene ID" value="G15703"/>
</dbReference>
<evidence type="ECO:0000256" key="6">
    <source>
        <dbReference type="PROSITE-ProRule" id="PRU00068"/>
    </source>
</evidence>
<dbReference type="FunFam" id="4.10.70.10:FF:000001">
    <property type="entry name" value="Disintegrin and metalloproteinase domain-containing protein 22"/>
    <property type="match status" value="1"/>
</dbReference>
<protein>
    <recommendedName>
        <fullName evidence="17">Disintegrin and metalloproteinase domain-containing protein 12</fullName>
    </recommendedName>
</protein>
<feature type="compositionally biased region" description="Low complexity" evidence="9">
    <location>
        <begin position="1041"/>
        <end position="1050"/>
    </location>
</feature>
<dbReference type="SUPFAM" id="SSF57552">
    <property type="entry name" value="Blood coagulation inhibitor (disintegrin)"/>
    <property type="match status" value="1"/>
</dbReference>
<feature type="compositionally biased region" description="Low complexity" evidence="9">
    <location>
        <begin position="965"/>
        <end position="1021"/>
    </location>
</feature>